<name>A0ABY7TX81_9SPHN</name>
<dbReference type="Proteomes" id="UP001218231">
    <property type="component" value="Chromosome"/>
</dbReference>
<keyword evidence="1" id="KW-0812">Transmembrane</keyword>
<evidence type="ECO:0000256" key="1">
    <source>
        <dbReference type="SAM" id="Phobius"/>
    </source>
</evidence>
<reference evidence="3 4" key="1">
    <citation type="submission" date="2023-02" db="EMBL/GenBank/DDBJ databases">
        <title>Genome sequence of Novosphingobium humi KACC 19094.</title>
        <authorList>
            <person name="Kim S."/>
            <person name="Heo J."/>
            <person name="Kwon S.-W."/>
        </authorList>
    </citation>
    <scope>NUCLEOTIDE SEQUENCE [LARGE SCALE GENOMIC DNA]</scope>
    <source>
        <strain evidence="3 4">KACC 19094</strain>
    </source>
</reference>
<dbReference type="RefSeq" id="WP_273617958.1">
    <property type="nucleotide sequence ID" value="NZ_CP117417.1"/>
</dbReference>
<evidence type="ECO:0000313" key="4">
    <source>
        <dbReference type="Proteomes" id="UP001218231"/>
    </source>
</evidence>
<gene>
    <name evidence="3" type="ORF">PQ457_00990</name>
</gene>
<protein>
    <submittedName>
        <fullName evidence="3">DUF4350 domain-containing protein</fullName>
    </submittedName>
</protein>
<keyword evidence="1" id="KW-1133">Transmembrane helix</keyword>
<keyword evidence="4" id="KW-1185">Reference proteome</keyword>
<dbReference type="InterPro" id="IPR025646">
    <property type="entry name" value="DUF4350"/>
</dbReference>
<proteinExistence type="predicted"/>
<organism evidence="3 4">
    <name type="scientific">Novosphingobium humi</name>
    <dbReference type="NCBI Taxonomy" id="2282397"/>
    <lineage>
        <taxon>Bacteria</taxon>
        <taxon>Pseudomonadati</taxon>
        <taxon>Pseudomonadota</taxon>
        <taxon>Alphaproteobacteria</taxon>
        <taxon>Sphingomonadales</taxon>
        <taxon>Sphingomonadaceae</taxon>
        <taxon>Novosphingobium</taxon>
    </lineage>
</organism>
<sequence>MNPRSPFSPLSALALVLAGGALLVAMLWMLGAGVAAGDINDGGAHGGGRGLNGYGALYRLLEATGHDTDFARDEAALEQPGLLILTPPQGANGADIAKIVTRHRAIGPVLVITPKWLARDASTDQPGVARGWVRLDNTQAPEWQGFLDDVRVAIGPAAAPVVDLRGAHAALPTPAHVMSGTGQNLAPRVVDAKGRILAATYRQQDGAQLALIFEPDLANNAGFARFDNAAITLRLIDDLLPPGQRQVRFDLTLNGLGREPNLLTLAFTPPYLAVTLALILAGVAVLWRAYARFGPPLAPARDIAFGKRALAENSAGLIARARRFHLLPAPYADAARGRIAAALGLAPHGDPAMIDDAIERAIGARAPDHSYIAASAALRAARRPADILRAARRLHDIERLLTR</sequence>
<dbReference type="Pfam" id="PF14258">
    <property type="entry name" value="DUF4350"/>
    <property type="match status" value="1"/>
</dbReference>
<feature type="domain" description="DUF4350" evidence="2">
    <location>
        <begin position="52"/>
        <end position="236"/>
    </location>
</feature>
<keyword evidence="1" id="KW-0472">Membrane</keyword>
<evidence type="ECO:0000313" key="3">
    <source>
        <dbReference type="EMBL" id="WCT77588.1"/>
    </source>
</evidence>
<dbReference type="EMBL" id="CP117417">
    <property type="protein sequence ID" value="WCT77588.1"/>
    <property type="molecule type" value="Genomic_DNA"/>
</dbReference>
<evidence type="ECO:0000259" key="2">
    <source>
        <dbReference type="Pfam" id="PF14258"/>
    </source>
</evidence>
<accession>A0ABY7TX81</accession>
<feature type="transmembrane region" description="Helical" evidence="1">
    <location>
        <begin position="271"/>
        <end position="291"/>
    </location>
</feature>